<keyword evidence="8" id="KW-1133">Transmembrane helix</keyword>
<evidence type="ECO:0000256" key="1">
    <source>
        <dbReference type="ARBA" id="ARBA00004533"/>
    </source>
</evidence>
<feature type="domain" description="T2SS protein K first SAM-like" evidence="12">
    <location>
        <begin position="102"/>
        <end position="213"/>
    </location>
</feature>
<dbReference type="Pfam" id="PF03934">
    <property type="entry name" value="T2SSK"/>
    <property type="match status" value="1"/>
</dbReference>
<comment type="similarity">
    <text evidence="2 10">Belongs to the GSP K family.</text>
</comment>
<dbReference type="InterPro" id="IPR049031">
    <property type="entry name" value="T2SSK_SAM-like_1st"/>
</dbReference>
<keyword evidence="4 10" id="KW-1003">Cell membrane</keyword>
<dbReference type="NCBIfam" id="NF037980">
    <property type="entry name" value="T2SS_GspK"/>
    <property type="match status" value="1"/>
</dbReference>
<name>A0ABV7GCY5_9GAMM</name>
<dbReference type="InterPro" id="IPR005628">
    <property type="entry name" value="GspK"/>
</dbReference>
<evidence type="ECO:0000256" key="4">
    <source>
        <dbReference type="ARBA" id="ARBA00022475"/>
    </source>
</evidence>
<evidence type="ECO:0000256" key="3">
    <source>
        <dbReference type="ARBA" id="ARBA00022448"/>
    </source>
</evidence>
<keyword evidence="14" id="KW-1185">Reference proteome</keyword>
<evidence type="ECO:0000313" key="13">
    <source>
        <dbReference type="EMBL" id="MFC3138129.1"/>
    </source>
</evidence>
<dbReference type="Gene3D" id="3.30.1300.30">
    <property type="entry name" value="GSPII I/J protein-like"/>
    <property type="match status" value="1"/>
</dbReference>
<evidence type="ECO:0000256" key="6">
    <source>
        <dbReference type="ARBA" id="ARBA00022692"/>
    </source>
</evidence>
<evidence type="ECO:0000256" key="9">
    <source>
        <dbReference type="ARBA" id="ARBA00023136"/>
    </source>
</evidence>
<dbReference type="Pfam" id="PF21687">
    <property type="entry name" value="T2SSK_1st"/>
    <property type="match status" value="1"/>
</dbReference>
<evidence type="ECO:0000256" key="5">
    <source>
        <dbReference type="ARBA" id="ARBA00022519"/>
    </source>
</evidence>
<dbReference type="PANTHER" id="PTHR38831:SF1">
    <property type="entry name" value="TYPE II SECRETION SYSTEM PROTEIN K-RELATED"/>
    <property type="match status" value="1"/>
</dbReference>
<keyword evidence="9 10" id="KW-0472">Membrane</keyword>
<evidence type="ECO:0000313" key="14">
    <source>
        <dbReference type="Proteomes" id="UP001595621"/>
    </source>
</evidence>
<reference evidence="14" key="1">
    <citation type="journal article" date="2019" name="Int. J. Syst. Evol. Microbiol.">
        <title>The Global Catalogue of Microorganisms (GCM) 10K type strain sequencing project: providing services to taxonomists for standard genome sequencing and annotation.</title>
        <authorList>
            <consortium name="The Broad Institute Genomics Platform"/>
            <consortium name="The Broad Institute Genome Sequencing Center for Infectious Disease"/>
            <person name="Wu L."/>
            <person name="Ma J."/>
        </authorList>
    </citation>
    <scope>NUCLEOTIDE SEQUENCE [LARGE SCALE GENOMIC DNA]</scope>
    <source>
        <strain evidence="14">KCTC 52277</strain>
    </source>
</reference>
<evidence type="ECO:0000259" key="12">
    <source>
        <dbReference type="Pfam" id="PF21687"/>
    </source>
</evidence>
<evidence type="ECO:0000259" key="11">
    <source>
        <dbReference type="Pfam" id="PF03934"/>
    </source>
</evidence>
<comment type="subcellular location">
    <subcellularLocation>
        <location evidence="1 10">Cell inner membrane</location>
    </subcellularLocation>
</comment>
<comment type="caution">
    <text evidence="13">The sequence shown here is derived from an EMBL/GenBank/DDBJ whole genome shotgun (WGS) entry which is preliminary data.</text>
</comment>
<dbReference type="SUPFAM" id="SSF158544">
    <property type="entry name" value="GspK insert domain-like"/>
    <property type="match status" value="2"/>
</dbReference>
<proteinExistence type="inferred from homology"/>
<feature type="domain" description="T2SS protein K second SAM-like" evidence="11">
    <location>
        <begin position="220"/>
        <end position="284"/>
    </location>
</feature>
<dbReference type="PANTHER" id="PTHR38831">
    <property type="entry name" value="TYPE II SECRETION SYSTEM PROTEIN K"/>
    <property type="match status" value="1"/>
</dbReference>
<dbReference type="Proteomes" id="UP001595621">
    <property type="component" value="Unassembled WGS sequence"/>
</dbReference>
<dbReference type="RefSeq" id="WP_248937545.1">
    <property type="nucleotide sequence ID" value="NZ_JAKILF010000010.1"/>
</dbReference>
<protein>
    <recommendedName>
        <fullName evidence="10">Type II secretion system protein K</fullName>
    </recommendedName>
</protein>
<keyword evidence="3 10" id="KW-0813">Transport</keyword>
<keyword evidence="7" id="KW-0653">Protein transport</keyword>
<evidence type="ECO:0000256" key="8">
    <source>
        <dbReference type="ARBA" id="ARBA00022989"/>
    </source>
</evidence>
<sequence>MIKKQKGVALLVVLLIVAVIAVIAADITGRNQLSVRRTMNLTQYDQAYWYAISAEELAKKVLKQDMDDADGTVHLQQYWALADVVFPAEYGEIGGEMKDLRSCFNLNALSQPSEENENGQPKMPLPTRQFQALLVALGMDDFMAESLSHTVKDYLDEDTVASPFGAEDSEYESRTVPYRAANTLMNDKSELRAVMGVTQEVYQALAPYVCVIPGNSEQVLNINTVDVEQAALLAAMFDNQISVGEAENLIGQRPAAGYENLEDFWTDANPGAGVDAKMKSSIVVDSKYFLLHAGARVDNAIFQMESVLKNSGGQFKVVTRQFGAQNKTEDKQAAEEKRS</sequence>
<organism evidence="13 14">
    <name type="scientific">Shewanella submarina</name>
    <dbReference type="NCBI Taxonomy" id="2016376"/>
    <lineage>
        <taxon>Bacteria</taxon>
        <taxon>Pseudomonadati</taxon>
        <taxon>Pseudomonadota</taxon>
        <taxon>Gammaproteobacteria</taxon>
        <taxon>Alteromonadales</taxon>
        <taxon>Shewanellaceae</taxon>
        <taxon>Shewanella</taxon>
    </lineage>
</organism>
<dbReference type="InterPro" id="IPR045584">
    <property type="entry name" value="Pilin-like"/>
</dbReference>
<dbReference type="Gene3D" id="1.10.40.60">
    <property type="entry name" value="EpsJ-like"/>
    <property type="match status" value="2"/>
</dbReference>
<keyword evidence="5 10" id="KW-0997">Cell inner membrane</keyword>
<accession>A0ABV7GCY5</accession>
<dbReference type="InterPro" id="IPR038072">
    <property type="entry name" value="GspK_central_sf"/>
</dbReference>
<dbReference type="SUPFAM" id="SSF54523">
    <property type="entry name" value="Pili subunits"/>
    <property type="match status" value="1"/>
</dbReference>
<gene>
    <name evidence="13" type="primary">gspK</name>
    <name evidence="13" type="ORF">ACFOE0_07975</name>
</gene>
<dbReference type="PIRSF" id="PIRSF002786">
    <property type="entry name" value="XcpX"/>
    <property type="match status" value="1"/>
</dbReference>
<evidence type="ECO:0000256" key="7">
    <source>
        <dbReference type="ARBA" id="ARBA00022927"/>
    </source>
</evidence>
<keyword evidence="6" id="KW-0812">Transmembrane</keyword>
<dbReference type="EMBL" id="JBHRTD010000007">
    <property type="protein sequence ID" value="MFC3138129.1"/>
    <property type="molecule type" value="Genomic_DNA"/>
</dbReference>
<dbReference type="InterPro" id="IPR049179">
    <property type="entry name" value="T2SSK_SAM-like_2nd"/>
</dbReference>
<evidence type="ECO:0000256" key="2">
    <source>
        <dbReference type="ARBA" id="ARBA00007246"/>
    </source>
</evidence>
<evidence type="ECO:0000256" key="10">
    <source>
        <dbReference type="PIRNR" id="PIRNR002786"/>
    </source>
</evidence>